<reference evidence="2" key="1">
    <citation type="submission" date="2016-11" db="EMBL/GenBank/DDBJ databases">
        <title>The genome of Nicotiana attenuata.</title>
        <authorList>
            <person name="Xu S."/>
            <person name="Brockmoeller T."/>
            <person name="Gaquerel E."/>
            <person name="Navarro A."/>
            <person name="Kuhl H."/>
            <person name="Gase K."/>
            <person name="Ling Z."/>
            <person name="Zhou W."/>
            <person name="Kreitzer C."/>
            <person name="Stanke M."/>
            <person name="Tang H."/>
            <person name="Lyons E."/>
            <person name="Pandey P."/>
            <person name="Pandey S.P."/>
            <person name="Timmermann B."/>
            <person name="Baldwin I.T."/>
        </authorList>
    </citation>
    <scope>NUCLEOTIDE SEQUENCE [LARGE SCALE GENOMIC DNA]</scope>
    <source>
        <strain evidence="2">UT</strain>
    </source>
</reference>
<evidence type="ECO:0000256" key="1">
    <source>
        <dbReference type="SAM" id="MobiDB-lite"/>
    </source>
</evidence>
<proteinExistence type="predicted"/>
<comment type="caution">
    <text evidence="2">The sequence shown here is derived from an EMBL/GenBank/DDBJ whole genome shotgun (WGS) entry which is preliminary data.</text>
</comment>
<dbReference type="AlphaFoldDB" id="A0A314L8E1"/>
<dbReference type="STRING" id="49451.A0A314L8E1"/>
<gene>
    <name evidence="2" type="ORF">A4A49_29584</name>
</gene>
<name>A0A314L8E1_NICAT</name>
<accession>A0A314L8E1</accession>
<organism evidence="2 3">
    <name type="scientific">Nicotiana attenuata</name>
    <name type="common">Coyote tobacco</name>
    <dbReference type="NCBI Taxonomy" id="49451"/>
    <lineage>
        <taxon>Eukaryota</taxon>
        <taxon>Viridiplantae</taxon>
        <taxon>Streptophyta</taxon>
        <taxon>Embryophyta</taxon>
        <taxon>Tracheophyta</taxon>
        <taxon>Spermatophyta</taxon>
        <taxon>Magnoliopsida</taxon>
        <taxon>eudicotyledons</taxon>
        <taxon>Gunneridae</taxon>
        <taxon>Pentapetalae</taxon>
        <taxon>asterids</taxon>
        <taxon>lamiids</taxon>
        <taxon>Solanales</taxon>
        <taxon>Solanaceae</taxon>
        <taxon>Nicotianoideae</taxon>
        <taxon>Nicotianeae</taxon>
        <taxon>Nicotiana</taxon>
    </lineage>
</organism>
<evidence type="ECO:0000313" key="3">
    <source>
        <dbReference type="Proteomes" id="UP000187609"/>
    </source>
</evidence>
<dbReference type="Gramene" id="OIT37920">
    <property type="protein sequence ID" value="OIT37920"/>
    <property type="gene ID" value="A4A49_29584"/>
</dbReference>
<dbReference type="Proteomes" id="UP000187609">
    <property type="component" value="Unassembled WGS sequence"/>
</dbReference>
<protein>
    <submittedName>
        <fullName evidence="2">Uncharacterized protein</fullName>
    </submittedName>
</protein>
<sequence length="527" mass="59000">MGYENYNGEYQQQSNQNPLYTSNFSPHHSSQPIDFQSSHYLDHSPEVFHGWTAGVVPDRGYAMGSQSVEFPFVKRTPTIIDNSTCNCAISAISKSFPEQTRMVEADHGLGHPAKNLESTSSYVVESQNYQTISFPASGVATNPDVFHKVCISETLNFGITSVCNKDNSPTQMELVSAESSPFVVHSKMVFGTHVQQVFDEMPITDQLENGAMDFVGKTFDTDSNFEKSILNNIGEQEEMVVEADLSILEAKGMGIDATTESETEKCEPIGEAKGCTTKELGPVLETPTVGEASSVSSSTKCFFESTMLPSDEYQVMNKGVVVLSNAELTGFCKNTPSLLKPSDQFTFTSLQGNAEKFDEPWRECDACRGGKYLEKATKEDQYSHELKIPISSIKDEVENHLEYLLSRLLIGKCTVEKACEIAMQKVVNHFRSELLKWLDEILFLDLISHEQLRQLGCYEFYHINSGIVIANEQYFEIFSELRMNHKKLEAVVLDSFSIKSSYGKNSEEANIVFFLYLRQLGSFQIQL</sequence>
<evidence type="ECO:0000313" key="2">
    <source>
        <dbReference type="EMBL" id="OIT37920.1"/>
    </source>
</evidence>
<feature type="compositionally biased region" description="Polar residues" evidence="1">
    <location>
        <begin position="8"/>
        <end position="31"/>
    </location>
</feature>
<keyword evidence="3" id="KW-1185">Reference proteome</keyword>
<feature type="region of interest" description="Disordered" evidence="1">
    <location>
        <begin position="1"/>
        <end position="31"/>
    </location>
</feature>
<dbReference type="EMBL" id="MJEQ01000254">
    <property type="protein sequence ID" value="OIT37920.1"/>
    <property type="molecule type" value="Genomic_DNA"/>
</dbReference>